<evidence type="ECO:0000256" key="7">
    <source>
        <dbReference type="ARBA" id="ARBA00023042"/>
    </source>
</evidence>
<evidence type="ECO:0000256" key="5">
    <source>
        <dbReference type="ARBA" id="ARBA00022695"/>
    </source>
</evidence>
<keyword evidence="7" id="KW-0506">mRNA capping</keyword>
<keyword evidence="14" id="KW-1185">Reference proteome</keyword>
<feature type="domain" description="mRNA capping enzyme adenylation" evidence="11">
    <location>
        <begin position="50"/>
        <end position="238"/>
    </location>
</feature>
<dbReference type="GO" id="GO:0006370">
    <property type="term" value="P:7-methylguanosine mRNA capping"/>
    <property type="evidence" value="ECO:0007669"/>
    <property type="project" value="UniProtKB-KW"/>
</dbReference>
<dbReference type="Gene3D" id="2.40.50.140">
    <property type="entry name" value="Nucleic acid-binding proteins"/>
    <property type="match status" value="1"/>
</dbReference>
<dbReference type="GO" id="GO:0099122">
    <property type="term" value="F:RNA polymerase II C-terminal domain binding"/>
    <property type="evidence" value="ECO:0007669"/>
    <property type="project" value="EnsemblFungi"/>
</dbReference>
<dbReference type="SUPFAM" id="SSF56091">
    <property type="entry name" value="DNA ligase/mRNA capping enzyme, catalytic domain"/>
    <property type="match status" value="1"/>
</dbReference>
<dbReference type="GO" id="GO:0004484">
    <property type="term" value="F:mRNA guanylyltransferase activity"/>
    <property type="evidence" value="ECO:0007669"/>
    <property type="project" value="UniProtKB-EC"/>
</dbReference>
<evidence type="ECO:0000313" key="14">
    <source>
        <dbReference type="Proteomes" id="UP000240830"/>
    </source>
</evidence>
<evidence type="ECO:0000313" key="13">
    <source>
        <dbReference type="EMBL" id="PJF19973.1"/>
    </source>
</evidence>
<dbReference type="CDD" id="cd07895">
    <property type="entry name" value="Adenylation_mRNA_capping"/>
    <property type="match status" value="1"/>
</dbReference>
<gene>
    <name evidence="13" type="ORF">PSACC_00211</name>
</gene>
<evidence type="ECO:0000256" key="3">
    <source>
        <dbReference type="ARBA" id="ARBA00022664"/>
    </source>
</evidence>
<evidence type="ECO:0000256" key="8">
    <source>
        <dbReference type="ARBA" id="ARBA00023134"/>
    </source>
</evidence>
<keyword evidence="4" id="KW-0808">Transferase</keyword>
<evidence type="ECO:0000256" key="9">
    <source>
        <dbReference type="ARBA" id="ARBA00023242"/>
    </source>
</evidence>
<evidence type="ECO:0000256" key="1">
    <source>
        <dbReference type="ARBA" id="ARBA00004123"/>
    </source>
</evidence>
<comment type="catalytic activity">
    <reaction evidence="10">
        <text>a 5'-end diphospho-ribonucleoside in mRNA + GTP + H(+) = a 5'-end (5'-triphosphoguanosine)-ribonucleoside in mRNA + diphosphate</text>
        <dbReference type="Rhea" id="RHEA:67012"/>
        <dbReference type="Rhea" id="RHEA-COMP:17165"/>
        <dbReference type="Rhea" id="RHEA-COMP:17166"/>
        <dbReference type="ChEBI" id="CHEBI:15378"/>
        <dbReference type="ChEBI" id="CHEBI:33019"/>
        <dbReference type="ChEBI" id="CHEBI:37565"/>
        <dbReference type="ChEBI" id="CHEBI:167616"/>
        <dbReference type="ChEBI" id="CHEBI:167617"/>
        <dbReference type="EC" id="2.7.7.50"/>
    </reaction>
    <physiologicalReaction direction="left-to-right" evidence="10">
        <dbReference type="Rhea" id="RHEA:67013"/>
    </physiologicalReaction>
</comment>
<evidence type="ECO:0000259" key="11">
    <source>
        <dbReference type="Pfam" id="PF01331"/>
    </source>
</evidence>
<dbReference type="GO" id="GO:0005525">
    <property type="term" value="F:GTP binding"/>
    <property type="evidence" value="ECO:0007669"/>
    <property type="project" value="UniProtKB-KW"/>
</dbReference>
<dbReference type="InterPro" id="IPR051029">
    <property type="entry name" value="mRNA_Capping_Enz/RNA_Phosphat"/>
</dbReference>
<dbReference type="Gene3D" id="3.30.470.30">
    <property type="entry name" value="DNA ligase/mRNA capping enzyme"/>
    <property type="match status" value="1"/>
</dbReference>
<keyword evidence="3" id="KW-0507">mRNA processing</keyword>
<accession>A0A2H9TQE7</accession>
<evidence type="ECO:0000256" key="10">
    <source>
        <dbReference type="ARBA" id="ARBA00044624"/>
    </source>
</evidence>
<feature type="non-terminal residue" evidence="13">
    <location>
        <position position="396"/>
    </location>
</feature>
<dbReference type="Pfam" id="PF03919">
    <property type="entry name" value="mRNA_cap_C"/>
    <property type="match status" value="1"/>
</dbReference>
<keyword evidence="6" id="KW-0547">Nucleotide-binding</keyword>
<dbReference type="PANTHER" id="PTHR10367:SF17">
    <property type="entry name" value="MRNA-CAPPING ENZYME"/>
    <property type="match status" value="1"/>
</dbReference>
<dbReference type="InterPro" id="IPR013846">
    <property type="entry name" value="mRNA_cap_enzyme_C"/>
</dbReference>
<dbReference type="GO" id="GO:0008033">
    <property type="term" value="P:tRNA processing"/>
    <property type="evidence" value="ECO:0007669"/>
    <property type="project" value="EnsemblFungi"/>
</dbReference>
<keyword evidence="5" id="KW-0548">Nucleotidyltransferase</keyword>
<dbReference type="InterPro" id="IPR001339">
    <property type="entry name" value="mRNA_cap_enzyme_adenylation"/>
</dbReference>
<comment type="caution">
    <text evidence="13">The sequence shown here is derived from an EMBL/GenBank/DDBJ whole genome shotgun (WGS) entry which is preliminary data.</text>
</comment>
<evidence type="ECO:0000256" key="6">
    <source>
        <dbReference type="ARBA" id="ARBA00022741"/>
    </source>
</evidence>
<dbReference type="GO" id="GO:0031533">
    <property type="term" value="C:mRNA capping enzyme complex"/>
    <property type="evidence" value="ECO:0007669"/>
    <property type="project" value="EnsemblFungi"/>
</dbReference>
<dbReference type="PANTHER" id="PTHR10367">
    <property type="entry name" value="MRNA-CAPPING ENZYME"/>
    <property type="match status" value="1"/>
</dbReference>
<keyword evidence="8" id="KW-0342">GTP-binding</keyword>
<comment type="subcellular location">
    <subcellularLocation>
        <location evidence="1">Nucleus</location>
    </subcellularLocation>
</comment>
<dbReference type="Pfam" id="PF01331">
    <property type="entry name" value="mRNA_cap_enzyme"/>
    <property type="match status" value="1"/>
</dbReference>
<dbReference type="InterPro" id="IPR012340">
    <property type="entry name" value="NA-bd_OB-fold"/>
</dbReference>
<dbReference type="EMBL" id="MTSL01000019">
    <property type="protein sequence ID" value="PJF19973.1"/>
    <property type="molecule type" value="Genomic_DNA"/>
</dbReference>
<protein>
    <recommendedName>
        <fullName evidence="2">mRNA guanylyltransferase</fullName>
        <ecNumber evidence="2">2.7.7.50</ecNumber>
    </recommendedName>
</protein>
<evidence type="ECO:0000256" key="2">
    <source>
        <dbReference type="ARBA" id="ARBA00012475"/>
    </source>
</evidence>
<name>A0A2H9TQE7_9FUNG</name>
<dbReference type="EC" id="2.7.7.50" evidence="2"/>
<dbReference type="Proteomes" id="UP000240830">
    <property type="component" value="Unassembled WGS sequence"/>
</dbReference>
<reference evidence="13 14" key="1">
    <citation type="submission" date="2016-10" db="EMBL/GenBank/DDBJ databases">
        <title>The genome of Paramicrosporidium saccamoebae is the missing link in understanding Cryptomycota and Microsporidia evolution.</title>
        <authorList>
            <person name="Quandt C.A."/>
            <person name="Beaudet D."/>
            <person name="Corsaro D."/>
            <person name="Michel R."/>
            <person name="Corradi N."/>
            <person name="James T."/>
        </authorList>
    </citation>
    <scope>NUCLEOTIDE SEQUENCE [LARGE SCALE GENOMIC DNA]</scope>
    <source>
        <strain evidence="13 14">KSL3</strain>
    </source>
</reference>
<dbReference type="GO" id="GO:0005524">
    <property type="term" value="F:ATP binding"/>
    <property type="evidence" value="ECO:0007669"/>
    <property type="project" value="InterPro"/>
</dbReference>
<evidence type="ECO:0000256" key="4">
    <source>
        <dbReference type="ARBA" id="ARBA00022679"/>
    </source>
</evidence>
<organism evidence="13 14">
    <name type="scientific">Paramicrosporidium saccamoebae</name>
    <dbReference type="NCBI Taxonomy" id="1246581"/>
    <lineage>
        <taxon>Eukaryota</taxon>
        <taxon>Fungi</taxon>
        <taxon>Fungi incertae sedis</taxon>
        <taxon>Cryptomycota</taxon>
        <taxon>Cryptomycota incertae sedis</taxon>
        <taxon>Paramicrosporidium</taxon>
    </lineage>
</organism>
<dbReference type="GO" id="GO:0045944">
    <property type="term" value="P:positive regulation of transcription by RNA polymerase II"/>
    <property type="evidence" value="ECO:0007669"/>
    <property type="project" value="EnsemblFungi"/>
</dbReference>
<dbReference type="STRING" id="1246581.A0A2H9TQE7"/>
<sequence>MAANVEDYSEVLLSFGNAVEDQEFLNELQFRLWSELLQRPTRNLQFPGSQPVSFARQHLDALEREDYYVCEKSDGVRYLLYYTSPYGRPTAYLIDRNFNCRELSGLTCPGKMKGTIHTDTLLDGELIYERSSDGGAFHFLIFDALLISGANIMRHPLPRRLQYVQNDVVAPLKAKLQGDVGFAYPFKLDMKSMSKPYAIAQILELEIPQQQHGNDGLIFTPVSDPYISGTCERLLKWKPSELNSVDFKLIINAKASAGKTYELHVASRDSHRFFGYHRPDEKLDQFDQTVIECRYCPDEEEYHWEYIRNRLDKNSANYERVVDKIVESIKDNVTSQELIERIPAIRRAWKAREARGVKEVRGVREVKEIKEVREVRGVRDPRDNREVQDPRDNREV</sequence>
<dbReference type="AlphaFoldDB" id="A0A2H9TQE7"/>
<keyword evidence="9" id="KW-0539">Nucleus</keyword>
<proteinExistence type="predicted"/>
<dbReference type="OrthoDB" id="200924at2759"/>
<evidence type="ECO:0000259" key="12">
    <source>
        <dbReference type="Pfam" id="PF03919"/>
    </source>
</evidence>
<dbReference type="SUPFAM" id="SSF50249">
    <property type="entry name" value="Nucleic acid-binding proteins"/>
    <property type="match status" value="1"/>
</dbReference>
<feature type="domain" description="mRNA capping enzyme C-terminal" evidence="12">
    <location>
        <begin position="243"/>
        <end position="339"/>
    </location>
</feature>